<evidence type="ECO:0000313" key="2">
    <source>
        <dbReference type="EMBL" id="MBY24867.1"/>
    </source>
</evidence>
<protein>
    <submittedName>
        <fullName evidence="2">Uncharacterized protein</fullName>
    </submittedName>
</protein>
<feature type="coiled-coil region" evidence="1">
    <location>
        <begin position="262"/>
        <end position="296"/>
    </location>
</feature>
<accession>A0A2S2P5X1</accession>
<dbReference type="AlphaFoldDB" id="A0A2S2P5X1"/>
<dbReference type="EMBL" id="GGMR01012248">
    <property type="protein sequence ID" value="MBY24867.1"/>
    <property type="molecule type" value="Transcribed_RNA"/>
</dbReference>
<evidence type="ECO:0000256" key="1">
    <source>
        <dbReference type="SAM" id="Coils"/>
    </source>
</evidence>
<name>A0A2S2P5X1_SCHGA</name>
<organism evidence="2">
    <name type="scientific">Schizaphis graminum</name>
    <name type="common">Green bug aphid</name>
    <dbReference type="NCBI Taxonomy" id="13262"/>
    <lineage>
        <taxon>Eukaryota</taxon>
        <taxon>Metazoa</taxon>
        <taxon>Ecdysozoa</taxon>
        <taxon>Arthropoda</taxon>
        <taxon>Hexapoda</taxon>
        <taxon>Insecta</taxon>
        <taxon>Pterygota</taxon>
        <taxon>Neoptera</taxon>
        <taxon>Paraneoptera</taxon>
        <taxon>Hemiptera</taxon>
        <taxon>Sternorrhyncha</taxon>
        <taxon>Aphidomorpha</taxon>
        <taxon>Aphidoidea</taxon>
        <taxon>Aphididae</taxon>
        <taxon>Aphidini</taxon>
        <taxon>Schizaphis</taxon>
    </lineage>
</organism>
<keyword evidence="1" id="KW-0175">Coiled coil</keyword>
<sequence length="304" mass="34927">MTNDTGNFTMFSTNSVKVKCDWQSNVCEMDIEHCVAARPKQSDIDAEKLDILQLITEFDCKSVNFEKPEHLSDLFININCDPTHVIDTVAVCSEVSLSFCIMMYFNESNIFFVFQARIIELFGKTGEYVSIHQSISHSNFDGVQMYSHLIPIDSTECALKLKQFNNSDFIWIFGIIIYLTEIKEHSNKFLGPINMQNVQNLLESKPLDFNALKLFSMLNLKQSKSVNNNVLMSIFNNMDSSKFLNSDPEGSQFKSVSFKQFEEKVEEKLQNMAVQMNTIEDKIEKLNKKFDLLLSALHNKNNLL</sequence>
<gene>
    <name evidence="2" type="ORF">g.81587</name>
</gene>
<proteinExistence type="predicted"/>
<reference evidence="2" key="1">
    <citation type="submission" date="2018-04" db="EMBL/GenBank/DDBJ databases">
        <title>Transcriptome of Schizaphis graminum biotype I.</title>
        <authorList>
            <person name="Scully E.D."/>
            <person name="Geib S.M."/>
            <person name="Palmer N.A."/>
            <person name="Koch K."/>
            <person name="Bradshaw J."/>
            <person name="Heng-Moss T."/>
            <person name="Sarath G."/>
        </authorList>
    </citation>
    <scope>NUCLEOTIDE SEQUENCE</scope>
</reference>